<dbReference type="Pfam" id="PF00311">
    <property type="entry name" value="PEPcase"/>
    <property type="match status" value="1"/>
</dbReference>
<evidence type="ECO:0000313" key="2">
    <source>
        <dbReference type="Proteomes" id="UP000823775"/>
    </source>
</evidence>
<dbReference type="PANTHER" id="PTHR30523:SF35">
    <property type="entry name" value="PHOSPHOENOLPYRUVATE CARBOXYLASE"/>
    <property type="match status" value="1"/>
</dbReference>
<dbReference type="Proteomes" id="UP000823775">
    <property type="component" value="Unassembled WGS sequence"/>
</dbReference>
<dbReference type="InterPro" id="IPR021135">
    <property type="entry name" value="PEP_COase"/>
</dbReference>
<dbReference type="InterPro" id="IPR015813">
    <property type="entry name" value="Pyrv/PenolPyrv_kinase-like_dom"/>
</dbReference>
<dbReference type="EMBL" id="JACEIK010000075">
    <property type="protein sequence ID" value="MCD7448893.1"/>
    <property type="molecule type" value="Genomic_DNA"/>
</dbReference>
<organism evidence="1 2">
    <name type="scientific">Datura stramonium</name>
    <name type="common">Jimsonweed</name>
    <name type="synonym">Common thornapple</name>
    <dbReference type="NCBI Taxonomy" id="4076"/>
    <lineage>
        <taxon>Eukaryota</taxon>
        <taxon>Viridiplantae</taxon>
        <taxon>Streptophyta</taxon>
        <taxon>Embryophyta</taxon>
        <taxon>Tracheophyta</taxon>
        <taxon>Spermatophyta</taxon>
        <taxon>Magnoliopsida</taxon>
        <taxon>eudicotyledons</taxon>
        <taxon>Gunneridae</taxon>
        <taxon>Pentapetalae</taxon>
        <taxon>asterids</taxon>
        <taxon>lamiids</taxon>
        <taxon>Solanales</taxon>
        <taxon>Solanaceae</taxon>
        <taxon>Solanoideae</taxon>
        <taxon>Datureae</taxon>
        <taxon>Datura</taxon>
    </lineage>
</organism>
<keyword evidence="2" id="KW-1185">Reference proteome</keyword>
<protein>
    <submittedName>
        <fullName evidence="1">Phosphoenolpyruvate carboxylase 1</fullName>
    </submittedName>
</protein>
<dbReference type="PANTHER" id="PTHR30523">
    <property type="entry name" value="PHOSPHOENOLPYRUVATE CARBOXYLASE"/>
    <property type="match status" value="1"/>
</dbReference>
<proteinExistence type="predicted"/>
<dbReference type="SUPFAM" id="SSF51621">
    <property type="entry name" value="Phosphoenolpyruvate/pyruvate domain"/>
    <property type="match status" value="1"/>
</dbReference>
<gene>
    <name evidence="1" type="primary">PPC1_11</name>
    <name evidence="1" type="ORF">HAX54_046987</name>
</gene>
<comment type="caution">
    <text evidence="1">The sequence shown here is derived from an EMBL/GenBank/DDBJ whole genome shotgun (WGS) entry which is preliminary data.</text>
</comment>
<evidence type="ECO:0000313" key="1">
    <source>
        <dbReference type="EMBL" id="MCD7448893.1"/>
    </source>
</evidence>
<reference evidence="1 2" key="1">
    <citation type="journal article" date="2021" name="BMC Genomics">
        <title>Datura genome reveals duplications of psychoactive alkaloid biosynthetic genes and high mutation rate following tissue culture.</title>
        <authorList>
            <person name="Rajewski A."/>
            <person name="Carter-House D."/>
            <person name="Stajich J."/>
            <person name="Litt A."/>
        </authorList>
    </citation>
    <scope>NUCLEOTIDE SEQUENCE [LARGE SCALE GENOMIC DNA]</scope>
    <source>
        <strain evidence="1">AR-01</strain>
    </source>
</reference>
<sequence length="218" mass="25339">MDLCLTQTRFHLPVWLEAFGAAFKYADKDIKNLLHGAEMYNAWPFFRVTIDLVEMVFAKGDPGIAALYDKLLVSEDLWSLVSFLRSKYEETRTLLLQIAGHKDLLEGDPHLKQCIRVMWIPHHDLKRVASLQFAKRIRDPNSLQVKLRPHISKEYMESKSAAELVTLNPTRMRSGLRHSYLDQKGIAAGMQNTAKHKEPRSPFSHFEYWKSINLVYKR</sequence>
<accession>A0ABS8RQ02</accession>
<name>A0ABS8RQ02_DATST</name>